<dbReference type="AlphaFoldDB" id="A0A916QJ11"/>
<reference evidence="2" key="1">
    <citation type="submission" date="2020-08" db="EMBL/GenBank/DDBJ databases">
        <authorList>
            <person name="Uke A."/>
            <person name="Chhe C."/>
            <person name="Baramee S."/>
            <person name="Kosugi A."/>
        </authorList>
    </citation>
    <scope>NUCLEOTIDE SEQUENCE</scope>
    <source>
        <strain evidence="2">DA-C8</strain>
    </source>
</reference>
<evidence type="ECO:0000313" key="2">
    <source>
        <dbReference type="EMBL" id="GFR39402.1"/>
    </source>
</evidence>
<dbReference type="Pfam" id="PF06612">
    <property type="entry name" value="DUF1146"/>
    <property type="match status" value="1"/>
</dbReference>
<name>A0A916QJ11_9BACL</name>
<gene>
    <name evidence="2" type="ORF">PRECH8_26980</name>
</gene>
<dbReference type="Proteomes" id="UP000654993">
    <property type="component" value="Unassembled WGS sequence"/>
</dbReference>
<keyword evidence="1" id="KW-0812">Transmembrane</keyword>
<dbReference type="EMBL" id="BMAQ01000043">
    <property type="protein sequence ID" value="GFR39402.1"/>
    <property type="molecule type" value="Genomic_DNA"/>
</dbReference>
<proteinExistence type="predicted"/>
<sequence length="77" mass="8838">MPVQTGAQAIAYLIVLLACILLAWWALTAFRLDVFLREPKSLRARMLQLIIAVVIGYNLAKFLMDYAHFASLMRWIL</sequence>
<reference evidence="2" key="2">
    <citation type="journal article" date="2021" name="Data Brief">
        <title>Draft genome sequence data of the facultative, thermophilic, xylanolytic bacterium Paenibacillus sp. strain DA-C8.</title>
        <authorList>
            <person name="Chhe C."/>
            <person name="Uke A."/>
            <person name="Baramee S."/>
            <person name="Ungkulpasvich U."/>
            <person name="Tachaapaikoon C."/>
            <person name="Pason P."/>
            <person name="Waeonukul R."/>
            <person name="Ratanakhanokchai K."/>
            <person name="Kosugi A."/>
        </authorList>
    </citation>
    <scope>NUCLEOTIDE SEQUENCE</scope>
    <source>
        <strain evidence="2">DA-C8</strain>
    </source>
</reference>
<evidence type="ECO:0000313" key="3">
    <source>
        <dbReference type="Proteomes" id="UP000654993"/>
    </source>
</evidence>
<feature type="transmembrane region" description="Helical" evidence="1">
    <location>
        <begin position="9"/>
        <end position="27"/>
    </location>
</feature>
<dbReference type="InterPro" id="IPR009526">
    <property type="entry name" value="DUF1146"/>
</dbReference>
<keyword evidence="1" id="KW-1133">Transmembrane helix</keyword>
<keyword evidence="1" id="KW-0472">Membrane</keyword>
<protein>
    <recommendedName>
        <fullName evidence="4">DUF1146 domain-containing protein</fullName>
    </recommendedName>
</protein>
<accession>A0A916QJ11</accession>
<comment type="caution">
    <text evidence="2">The sequence shown here is derived from an EMBL/GenBank/DDBJ whole genome shotgun (WGS) entry which is preliminary data.</text>
</comment>
<organism evidence="2 3">
    <name type="scientific">Insulibacter thermoxylanivorax</name>
    <dbReference type="NCBI Taxonomy" id="2749268"/>
    <lineage>
        <taxon>Bacteria</taxon>
        <taxon>Bacillati</taxon>
        <taxon>Bacillota</taxon>
        <taxon>Bacilli</taxon>
        <taxon>Bacillales</taxon>
        <taxon>Paenibacillaceae</taxon>
        <taxon>Insulibacter</taxon>
    </lineage>
</organism>
<evidence type="ECO:0008006" key="4">
    <source>
        <dbReference type="Google" id="ProtNLM"/>
    </source>
</evidence>
<evidence type="ECO:0000256" key="1">
    <source>
        <dbReference type="SAM" id="Phobius"/>
    </source>
</evidence>
<keyword evidence="3" id="KW-1185">Reference proteome</keyword>
<feature type="transmembrane region" description="Helical" evidence="1">
    <location>
        <begin position="47"/>
        <end position="64"/>
    </location>
</feature>